<dbReference type="InterPro" id="IPR038279">
    <property type="entry name" value="Ndc10_dom2_sf"/>
</dbReference>
<organism evidence="1 2">
    <name type="scientific">Boletus reticuloceps</name>
    <dbReference type="NCBI Taxonomy" id="495285"/>
    <lineage>
        <taxon>Eukaryota</taxon>
        <taxon>Fungi</taxon>
        <taxon>Dikarya</taxon>
        <taxon>Basidiomycota</taxon>
        <taxon>Agaricomycotina</taxon>
        <taxon>Agaricomycetes</taxon>
        <taxon>Agaricomycetidae</taxon>
        <taxon>Boletales</taxon>
        <taxon>Boletineae</taxon>
        <taxon>Boletaceae</taxon>
        <taxon>Boletoideae</taxon>
        <taxon>Boletus</taxon>
    </lineage>
</organism>
<dbReference type="Proteomes" id="UP000683000">
    <property type="component" value="Unassembled WGS sequence"/>
</dbReference>
<reference evidence="1" key="1">
    <citation type="submission" date="2021-03" db="EMBL/GenBank/DDBJ databases">
        <title>Evolutionary innovations through gain and loss of genes in the ectomycorrhizal Boletales.</title>
        <authorList>
            <person name="Wu G."/>
            <person name="Miyauchi S."/>
            <person name="Morin E."/>
            <person name="Yang Z.-L."/>
            <person name="Xu J."/>
            <person name="Martin F.M."/>
        </authorList>
    </citation>
    <scope>NUCLEOTIDE SEQUENCE</scope>
    <source>
        <strain evidence="1">BR01</strain>
    </source>
</reference>
<gene>
    <name evidence="1" type="ORF">JVT61DRAFT_3329</name>
</gene>
<protein>
    <submittedName>
        <fullName evidence="1">Uncharacterized protein</fullName>
    </submittedName>
</protein>
<keyword evidence="2" id="KW-1185">Reference proteome</keyword>
<evidence type="ECO:0000313" key="2">
    <source>
        <dbReference type="Proteomes" id="UP000683000"/>
    </source>
</evidence>
<dbReference type="EMBL" id="JAGFBS010000015">
    <property type="protein sequence ID" value="KAG6375127.1"/>
    <property type="molecule type" value="Genomic_DNA"/>
</dbReference>
<sequence length="96" mass="10449">MVLTIHHHKCVTVMHIKNSIDIMKKTYAGHHYAALTAHVHSASTSGTKALGGWNESGSLNSMYDHAFPLDALLGAMMYNGHWPEECALPCACLDAD</sequence>
<dbReference type="AlphaFoldDB" id="A0A8I2YQL8"/>
<evidence type="ECO:0000313" key="1">
    <source>
        <dbReference type="EMBL" id="KAG6375127.1"/>
    </source>
</evidence>
<comment type="caution">
    <text evidence="1">The sequence shown here is derived from an EMBL/GenBank/DDBJ whole genome shotgun (WGS) entry which is preliminary data.</text>
</comment>
<dbReference type="OrthoDB" id="2649303at2759"/>
<accession>A0A8I2YQL8</accession>
<proteinExistence type="predicted"/>
<name>A0A8I2YQL8_9AGAM</name>
<dbReference type="Gene3D" id="1.10.443.20">
    <property type="entry name" value="Centromere DNA-binding protein complex CBF3 subunit, domain 2"/>
    <property type="match status" value="1"/>
</dbReference>
<dbReference type="GO" id="GO:0003677">
    <property type="term" value="F:DNA binding"/>
    <property type="evidence" value="ECO:0007669"/>
    <property type="project" value="InterPro"/>
</dbReference>